<feature type="non-terminal residue" evidence="1">
    <location>
        <position position="1"/>
    </location>
</feature>
<protein>
    <submittedName>
        <fullName evidence="1">Uncharacterized protein</fullName>
    </submittedName>
</protein>
<accession>A0A8H3AQ85</accession>
<gene>
    <name evidence="1" type="ORF">RDB_LOCUS129139</name>
</gene>
<evidence type="ECO:0000313" key="2">
    <source>
        <dbReference type="Proteomes" id="UP000663846"/>
    </source>
</evidence>
<organism evidence="1 2">
    <name type="scientific">Rhizoctonia solani</name>
    <dbReference type="NCBI Taxonomy" id="456999"/>
    <lineage>
        <taxon>Eukaryota</taxon>
        <taxon>Fungi</taxon>
        <taxon>Dikarya</taxon>
        <taxon>Basidiomycota</taxon>
        <taxon>Agaricomycotina</taxon>
        <taxon>Agaricomycetes</taxon>
        <taxon>Cantharellales</taxon>
        <taxon>Ceratobasidiaceae</taxon>
        <taxon>Rhizoctonia</taxon>
    </lineage>
</organism>
<sequence length="337" mass="38975">PSSPLVSASISYPFTSQFKFITRMSDDHRFVRTLRADSKQGILVHQTDKILSSESDGERIREIVDVYLTEITWEEVNPQWRLTNDTKVDIKYEFGQINDISTTNTHFLENIKDVGFKLGGEWKTLSGCKDVSGHAEKITATVQPGETLYRYQQVCKFVLRTWWIMSWSGDQEAQFISNENDREPRYGYMKDEVIQGTRISVTQLTGEKAPDVVPAEKRWDESRMKGIRRSALPKPIAEHIVRRWKETTYRPKRDVRVAPVPELVSVQETRPVSRQAMKTVDSRAMQMGDIGRQARRSERWVQSADEGELILPRMVNGSPELVKNKTLCNRRSTLHYH</sequence>
<evidence type="ECO:0000313" key="1">
    <source>
        <dbReference type="EMBL" id="CAE6440681.1"/>
    </source>
</evidence>
<name>A0A8H3AQ85_9AGAM</name>
<dbReference type="EMBL" id="CAJMWS010000391">
    <property type="protein sequence ID" value="CAE6440681.1"/>
    <property type="molecule type" value="Genomic_DNA"/>
</dbReference>
<dbReference type="Proteomes" id="UP000663846">
    <property type="component" value="Unassembled WGS sequence"/>
</dbReference>
<proteinExistence type="predicted"/>
<dbReference type="AlphaFoldDB" id="A0A8H3AQ85"/>
<comment type="caution">
    <text evidence="1">The sequence shown here is derived from an EMBL/GenBank/DDBJ whole genome shotgun (WGS) entry which is preliminary data.</text>
</comment>
<reference evidence="1" key="1">
    <citation type="submission" date="2021-01" db="EMBL/GenBank/DDBJ databases">
        <authorList>
            <person name="Kaushik A."/>
        </authorList>
    </citation>
    <scope>NUCLEOTIDE SEQUENCE</scope>
    <source>
        <strain evidence="1">AG1-1C</strain>
    </source>
</reference>